<reference evidence="1 2" key="1">
    <citation type="submission" date="2015-07" db="EMBL/GenBank/DDBJ databases">
        <authorList>
            <person name="Noorani M."/>
        </authorList>
    </citation>
    <scope>NUCLEOTIDE SEQUENCE [LARGE SCALE GENOMIC DNA]</scope>
    <source>
        <strain evidence="1">BBA 69670</strain>
    </source>
</reference>
<gene>
    <name evidence="1" type="ORF">RSOLAG22IIIB_09981</name>
</gene>
<evidence type="ECO:0000313" key="2">
    <source>
        <dbReference type="Proteomes" id="UP000044841"/>
    </source>
</evidence>
<dbReference type="EMBL" id="CYGV01001276">
    <property type="protein sequence ID" value="CUA71965.1"/>
    <property type="molecule type" value="Genomic_DNA"/>
</dbReference>
<dbReference type="AlphaFoldDB" id="A0A0K6G0C3"/>
<keyword evidence="2" id="KW-1185">Reference proteome</keyword>
<sequence>MGLLKGNYHIFCEAIEGKKLAVFIRSPDYLTEVVDCMPTNVEPPTLISVEPLGGNNYRLTPAGGTGFLVLGALPNDSSVPCKIIDPVDEKTHTVHPPPETGIGDQYWTAPESEMSLELHNLKGLPNQKWHFVPMPKD</sequence>
<evidence type="ECO:0008006" key="3">
    <source>
        <dbReference type="Google" id="ProtNLM"/>
    </source>
</evidence>
<name>A0A0K6G0C3_9AGAM</name>
<organism evidence="1 2">
    <name type="scientific">Rhizoctonia solani</name>
    <dbReference type="NCBI Taxonomy" id="456999"/>
    <lineage>
        <taxon>Eukaryota</taxon>
        <taxon>Fungi</taxon>
        <taxon>Dikarya</taxon>
        <taxon>Basidiomycota</taxon>
        <taxon>Agaricomycotina</taxon>
        <taxon>Agaricomycetes</taxon>
        <taxon>Cantharellales</taxon>
        <taxon>Ceratobasidiaceae</taxon>
        <taxon>Rhizoctonia</taxon>
    </lineage>
</organism>
<proteinExistence type="predicted"/>
<accession>A0A0K6G0C3</accession>
<protein>
    <recommendedName>
        <fullName evidence="3">Ricin B lectin domain-containing protein</fullName>
    </recommendedName>
</protein>
<evidence type="ECO:0000313" key="1">
    <source>
        <dbReference type="EMBL" id="CUA71965.1"/>
    </source>
</evidence>
<dbReference type="Proteomes" id="UP000044841">
    <property type="component" value="Unassembled WGS sequence"/>
</dbReference>